<evidence type="ECO:0000256" key="12">
    <source>
        <dbReference type="ARBA" id="ARBA00022842"/>
    </source>
</evidence>
<dbReference type="PANTHER" id="PTHR11136">
    <property type="entry name" value="FOLYLPOLYGLUTAMATE SYNTHASE-RELATED"/>
    <property type="match status" value="1"/>
</dbReference>
<evidence type="ECO:0000259" key="22">
    <source>
        <dbReference type="Pfam" id="PF02875"/>
    </source>
</evidence>
<evidence type="ECO:0000256" key="17">
    <source>
        <dbReference type="ARBA" id="ARBA00047493"/>
    </source>
</evidence>
<evidence type="ECO:0000256" key="14">
    <source>
        <dbReference type="ARBA" id="ARBA00030048"/>
    </source>
</evidence>
<keyword evidence="12" id="KW-0460">Magnesium</keyword>
<evidence type="ECO:0000256" key="7">
    <source>
        <dbReference type="ARBA" id="ARBA00019357"/>
    </source>
</evidence>
<dbReference type="PANTHER" id="PTHR11136:SF0">
    <property type="entry name" value="DIHYDROFOLATE SYNTHETASE-RELATED"/>
    <property type="match status" value="1"/>
</dbReference>
<keyword evidence="13" id="KW-0289">Folate biosynthesis</keyword>
<dbReference type="SUPFAM" id="SSF53244">
    <property type="entry name" value="MurD-like peptide ligases, peptide-binding domain"/>
    <property type="match status" value="1"/>
</dbReference>
<dbReference type="GO" id="GO:0016874">
    <property type="term" value="F:ligase activity"/>
    <property type="evidence" value="ECO:0007669"/>
    <property type="project" value="UniProtKB-KW"/>
</dbReference>
<sequence length="438" mass="48967">MTYEETIDYLYAMLPVFHREGAKAFKPGLSNTLAMCEYLGNPHKKFRSIHIAGTNGKGSTSHYMAAILQSAGYKTGLYTSPHLKDYTERFRIDGVSIEKAKVVAFVKEHKLFIEELRPSFFELSVAIAFDFFAKENVDIAVIEVGLGGRLDSTNIIMPELSMITNIGFDHMDVLGNTLPKIATEKAGIIKHNIPVVISESHLETKSVFIQKSQQEKAPIFFAEDAFRVVENDKKFSDNLSLTVDVYKHDKKIFDGLRSQLIGIYQLKNLTGVFQAVSILKEIGFVISDSALAKGIEEVVALTRLKGRWQVLYNKPLTICDTGHNEHGLQIALNQIDKLFDSGYLNGKKHFILGFVKDKNVKEILQLFPKDASFYFCEANSPRSMPAENLIKIAESIGITGYSILSVNDSLKKVREIASENDFIYVGGSTFVVAELNEL</sequence>
<evidence type="ECO:0000256" key="18">
    <source>
        <dbReference type="ARBA" id="ARBA00047808"/>
    </source>
</evidence>
<dbReference type="RefSeq" id="WP_340239938.1">
    <property type="nucleotide sequence ID" value="NZ_JBBEWC010000016.1"/>
</dbReference>
<evidence type="ECO:0000256" key="2">
    <source>
        <dbReference type="ARBA" id="ARBA00004799"/>
    </source>
</evidence>
<organism evidence="24 25">
    <name type="scientific">Emticicia soli</name>
    <dbReference type="NCBI Taxonomy" id="2027878"/>
    <lineage>
        <taxon>Bacteria</taxon>
        <taxon>Pseudomonadati</taxon>
        <taxon>Bacteroidota</taxon>
        <taxon>Cytophagia</taxon>
        <taxon>Cytophagales</taxon>
        <taxon>Leadbetterellaceae</taxon>
        <taxon>Emticicia</taxon>
    </lineage>
</organism>
<comment type="catalytic activity">
    <reaction evidence="20">
        <text>7,8-dihydropteroate + L-glutamate + ATP = 7,8-dihydrofolate + ADP + phosphate + H(+)</text>
        <dbReference type="Rhea" id="RHEA:23584"/>
        <dbReference type="ChEBI" id="CHEBI:15378"/>
        <dbReference type="ChEBI" id="CHEBI:17839"/>
        <dbReference type="ChEBI" id="CHEBI:29985"/>
        <dbReference type="ChEBI" id="CHEBI:30616"/>
        <dbReference type="ChEBI" id="CHEBI:43474"/>
        <dbReference type="ChEBI" id="CHEBI:57451"/>
        <dbReference type="ChEBI" id="CHEBI:456216"/>
        <dbReference type="EC" id="6.3.2.12"/>
    </reaction>
</comment>
<comment type="similarity">
    <text evidence="4 21">Belongs to the folylpolyglutamate synthase family.</text>
</comment>
<comment type="catalytic activity">
    <reaction evidence="19">
        <text>(6R)-5,10-methylenetetrahydrofolyl-(gamma-L-Glu)(n) + L-glutamate + ATP = (6R)-5,10-methylenetetrahydrofolyl-(gamma-L-Glu)(n+1) + ADP + phosphate + H(+)</text>
        <dbReference type="Rhea" id="RHEA:51912"/>
        <dbReference type="Rhea" id="RHEA-COMP:13257"/>
        <dbReference type="Rhea" id="RHEA-COMP:13258"/>
        <dbReference type="ChEBI" id="CHEBI:15378"/>
        <dbReference type="ChEBI" id="CHEBI:29985"/>
        <dbReference type="ChEBI" id="CHEBI:30616"/>
        <dbReference type="ChEBI" id="CHEBI:43474"/>
        <dbReference type="ChEBI" id="CHEBI:136572"/>
        <dbReference type="ChEBI" id="CHEBI:456216"/>
        <dbReference type="EC" id="6.3.2.17"/>
    </reaction>
</comment>
<evidence type="ECO:0000256" key="4">
    <source>
        <dbReference type="ARBA" id="ARBA00008276"/>
    </source>
</evidence>
<dbReference type="EMBL" id="JBHULC010000007">
    <property type="protein sequence ID" value="MFD2520640.1"/>
    <property type="molecule type" value="Genomic_DNA"/>
</dbReference>
<dbReference type="InterPro" id="IPR001645">
    <property type="entry name" value="Folylpolyglutamate_synth"/>
</dbReference>
<evidence type="ECO:0000259" key="23">
    <source>
        <dbReference type="Pfam" id="PF08245"/>
    </source>
</evidence>
<proteinExistence type="inferred from homology"/>
<comment type="catalytic activity">
    <reaction evidence="18">
        <text>10-formyltetrahydrofolyl-(gamma-L-Glu)(n) + L-glutamate + ATP = 10-formyltetrahydrofolyl-(gamma-L-Glu)(n+1) + ADP + phosphate + H(+)</text>
        <dbReference type="Rhea" id="RHEA:51904"/>
        <dbReference type="Rhea" id="RHEA-COMP:13088"/>
        <dbReference type="Rhea" id="RHEA-COMP:14300"/>
        <dbReference type="ChEBI" id="CHEBI:15378"/>
        <dbReference type="ChEBI" id="CHEBI:29985"/>
        <dbReference type="ChEBI" id="CHEBI:30616"/>
        <dbReference type="ChEBI" id="CHEBI:43474"/>
        <dbReference type="ChEBI" id="CHEBI:134413"/>
        <dbReference type="ChEBI" id="CHEBI:456216"/>
        <dbReference type="EC" id="6.3.2.17"/>
    </reaction>
</comment>
<dbReference type="InterPro" id="IPR036615">
    <property type="entry name" value="Mur_ligase_C_dom_sf"/>
</dbReference>
<comment type="caution">
    <text evidence="24">The sequence shown here is derived from an EMBL/GenBank/DDBJ whole genome shotgun (WGS) entry which is preliminary data.</text>
</comment>
<evidence type="ECO:0000256" key="1">
    <source>
        <dbReference type="ARBA" id="ARBA00002714"/>
    </source>
</evidence>
<dbReference type="InterPro" id="IPR013221">
    <property type="entry name" value="Mur_ligase_cen"/>
</dbReference>
<dbReference type="Gene3D" id="3.40.1190.10">
    <property type="entry name" value="Mur-like, catalytic domain"/>
    <property type="match status" value="1"/>
</dbReference>
<evidence type="ECO:0000256" key="10">
    <source>
        <dbReference type="ARBA" id="ARBA00022741"/>
    </source>
</evidence>
<evidence type="ECO:0000256" key="21">
    <source>
        <dbReference type="PIRNR" id="PIRNR001563"/>
    </source>
</evidence>
<evidence type="ECO:0000256" key="15">
    <source>
        <dbReference type="ARBA" id="ARBA00030592"/>
    </source>
</evidence>
<keyword evidence="10 21" id="KW-0547">Nucleotide-binding</keyword>
<protein>
    <recommendedName>
        <fullName evidence="7">Dihydrofolate synthase/folylpolyglutamate synthase</fullName>
        <ecNumber evidence="5">6.3.2.12</ecNumber>
        <ecNumber evidence="6">6.3.2.17</ecNumber>
    </recommendedName>
    <alternativeName>
        <fullName evidence="16">Folylpoly-gamma-glutamate synthetase-dihydrofolate synthetase</fullName>
    </alternativeName>
    <alternativeName>
        <fullName evidence="14">Folylpolyglutamate synthetase</fullName>
    </alternativeName>
    <alternativeName>
        <fullName evidence="15">Tetrahydrofolylpolyglutamate synthase</fullName>
    </alternativeName>
</protein>
<keyword evidence="25" id="KW-1185">Reference proteome</keyword>
<dbReference type="Proteomes" id="UP001597510">
    <property type="component" value="Unassembled WGS sequence"/>
</dbReference>
<evidence type="ECO:0000313" key="24">
    <source>
        <dbReference type="EMBL" id="MFD2520640.1"/>
    </source>
</evidence>
<evidence type="ECO:0000256" key="16">
    <source>
        <dbReference type="ARBA" id="ARBA00032510"/>
    </source>
</evidence>
<dbReference type="EC" id="6.3.2.17" evidence="6"/>
<evidence type="ECO:0000256" key="11">
    <source>
        <dbReference type="ARBA" id="ARBA00022840"/>
    </source>
</evidence>
<feature type="domain" description="Mur ligase central" evidence="23">
    <location>
        <begin position="51"/>
        <end position="274"/>
    </location>
</feature>
<keyword evidence="8 21" id="KW-0436">Ligase</keyword>
<evidence type="ECO:0000256" key="9">
    <source>
        <dbReference type="ARBA" id="ARBA00022723"/>
    </source>
</evidence>
<comment type="catalytic activity">
    <reaction evidence="17">
        <text>(6S)-5,6,7,8-tetrahydrofolyl-(gamma-L-Glu)(n) + L-glutamate + ATP = (6S)-5,6,7,8-tetrahydrofolyl-(gamma-L-Glu)(n+1) + ADP + phosphate + H(+)</text>
        <dbReference type="Rhea" id="RHEA:10580"/>
        <dbReference type="Rhea" id="RHEA-COMP:14738"/>
        <dbReference type="Rhea" id="RHEA-COMP:14740"/>
        <dbReference type="ChEBI" id="CHEBI:15378"/>
        <dbReference type="ChEBI" id="CHEBI:29985"/>
        <dbReference type="ChEBI" id="CHEBI:30616"/>
        <dbReference type="ChEBI" id="CHEBI:43474"/>
        <dbReference type="ChEBI" id="CHEBI:141005"/>
        <dbReference type="ChEBI" id="CHEBI:456216"/>
        <dbReference type="EC" id="6.3.2.17"/>
    </reaction>
</comment>
<dbReference type="InterPro" id="IPR018109">
    <property type="entry name" value="Folylpolyglutamate_synth_CS"/>
</dbReference>
<comment type="pathway">
    <text evidence="2">Cofactor biosynthesis; tetrahydrofolate biosynthesis; 7,8-dihydrofolate from 2-amino-4-hydroxy-6-hydroxymethyl-7,8-dihydropteridine diphosphate and 4-aminobenzoate: step 2/2.</text>
</comment>
<dbReference type="PROSITE" id="PS01012">
    <property type="entry name" value="FOLYLPOLYGLU_SYNT_2"/>
    <property type="match status" value="1"/>
</dbReference>
<dbReference type="EC" id="6.3.2.12" evidence="5"/>
<evidence type="ECO:0000256" key="6">
    <source>
        <dbReference type="ARBA" id="ARBA00013025"/>
    </source>
</evidence>
<evidence type="ECO:0000256" key="13">
    <source>
        <dbReference type="ARBA" id="ARBA00022909"/>
    </source>
</evidence>
<accession>A0ABW5J7K0</accession>
<evidence type="ECO:0000256" key="8">
    <source>
        <dbReference type="ARBA" id="ARBA00022598"/>
    </source>
</evidence>
<name>A0ABW5J7K0_9BACT</name>
<gene>
    <name evidence="24" type="ORF">ACFSR2_07090</name>
</gene>
<keyword evidence="9" id="KW-0479">Metal-binding</keyword>
<comment type="function">
    <text evidence="1">Functions in two distinct reactions of the de novo folate biosynthetic pathway. Catalyzes the addition of a glutamate residue to dihydropteroate (7,8-dihydropteroate or H2Pte) to form dihydrofolate (7,8-dihydrofolate monoglutamate or H2Pte-Glu). Also catalyzes successive additions of L-glutamate to tetrahydrofolate or 10-formyltetrahydrofolate or 5,10-methylenetetrahydrofolate, leading to folylpolyglutamate derivatives.</text>
</comment>
<dbReference type="NCBIfam" id="TIGR01499">
    <property type="entry name" value="folC"/>
    <property type="match status" value="1"/>
</dbReference>
<feature type="domain" description="Mur ligase C-terminal" evidence="22">
    <location>
        <begin position="306"/>
        <end position="428"/>
    </location>
</feature>
<dbReference type="InterPro" id="IPR004101">
    <property type="entry name" value="Mur_ligase_C"/>
</dbReference>
<evidence type="ECO:0000256" key="3">
    <source>
        <dbReference type="ARBA" id="ARBA00005150"/>
    </source>
</evidence>
<dbReference type="InterPro" id="IPR036565">
    <property type="entry name" value="Mur-like_cat_sf"/>
</dbReference>
<reference evidence="25" key="1">
    <citation type="journal article" date="2019" name="Int. J. Syst. Evol. Microbiol.">
        <title>The Global Catalogue of Microorganisms (GCM) 10K type strain sequencing project: providing services to taxonomists for standard genome sequencing and annotation.</title>
        <authorList>
            <consortium name="The Broad Institute Genomics Platform"/>
            <consortium name="The Broad Institute Genome Sequencing Center for Infectious Disease"/>
            <person name="Wu L."/>
            <person name="Ma J."/>
        </authorList>
    </citation>
    <scope>NUCLEOTIDE SEQUENCE [LARGE SCALE GENOMIC DNA]</scope>
    <source>
        <strain evidence="25">KCTC 52344</strain>
    </source>
</reference>
<keyword evidence="11 21" id="KW-0067">ATP-binding</keyword>
<dbReference type="Pfam" id="PF08245">
    <property type="entry name" value="Mur_ligase_M"/>
    <property type="match status" value="1"/>
</dbReference>
<comment type="pathway">
    <text evidence="3">Cofactor biosynthesis; tetrahydrofolylpolyglutamate biosynthesis.</text>
</comment>
<evidence type="ECO:0000256" key="5">
    <source>
        <dbReference type="ARBA" id="ARBA00013023"/>
    </source>
</evidence>
<evidence type="ECO:0000313" key="25">
    <source>
        <dbReference type="Proteomes" id="UP001597510"/>
    </source>
</evidence>
<dbReference type="Gene3D" id="3.90.190.20">
    <property type="entry name" value="Mur ligase, C-terminal domain"/>
    <property type="match status" value="1"/>
</dbReference>
<evidence type="ECO:0000256" key="19">
    <source>
        <dbReference type="ARBA" id="ARBA00049035"/>
    </source>
</evidence>
<evidence type="ECO:0000256" key="20">
    <source>
        <dbReference type="ARBA" id="ARBA00049161"/>
    </source>
</evidence>
<dbReference type="PIRSF" id="PIRSF001563">
    <property type="entry name" value="Folylpolyglu_synth"/>
    <property type="match status" value="1"/>
</dbReference>
<dbReference type="SUPFAM" id="SSF53623">
    <property type="entry name" value="MurD-like peptide ligases, catalytic domain"/>
    <property type="match status" value="1"/>
</dbReference>
<dbReference type="Pfam" id="PF02875">
    <property type="entry name" value="Mur_ligase_C"/>
    <property type="match status" value="1"/>
</dbReference>